<dbReference type="SMART" id="SM00268">
    <property type="entry name" value="ACTIN"/>
    <property type="match status" value="1"/>
</dbReference>
<sequence length="380" mass="42223">MADDTQNPAIVIDNGSGFCKVGISGDDAPRISVPTIMGRPKQPGLMVGMDQKDCYIGDEVNSKTEVLNLSYPIDYGLVNNLSDMEKIWQYCSTKINASFGGAPILMTEPPLNPKKNRENLLEKMFEFFQCSSFYLAIQQVLALYASGRTTGVVVDSGYSITSTVPIYEGFALSHAVQQIQLGGRDLDEYLIKLMEDAGKPLSNNAETKRDNARDTKEKCCYVVSDFEAELKTFNDKDNNKEKITHRMPDGIEIQLGSQVFKCPEVLFQPLKLGKEAQGIHESTFSSIMKCDMDIRKDLYGNIVMAGGTTMFKGIDERLNKEVVALAPSTMKIGVIAPPERKYSVWMGGSILSSLSSFTPMFITKQEYEEQGLIIIHKKCF</sequence>
<evidence type="ECO:0000256" key="1">
    <source>
        <dbReference type="ARBA" id="ARBA00004245"/>
    </source>
</evidence>
<evidence type="ECO:0000256" key="5">
    <source>
        <dbReference type="ARBA" id="ARBA00049360"/>
    </source>
</evidence>
<gene>
    <name evidence="7" type="ORF">IMG5_170570</name>
</gene>
<evidence type="ECO:0000256" key="6">
    <source>
        <dbReference type="RuleBase" id="RU000487"/>
    </source>
</evidence>
<keyword evidence="3" id="KW-0963">Cytoplasm</keyword>
<dbReference type="InParanoid" id="G0R1H2"/>
<dbReference type="InterPro" id="IPR020902">
    <property type="entry name" value="Actin/actin-like_CS"/>
</dbReference>
<accession>G0R1H2</accession>
<proteinExistence type="inferred from homology"/>
<dbReference type="Gene3D" id="3.90.640.10">
    <property type="entry name" value="Actin, Chain A, domain 4"/>
    <property type="match status" value="1"/>
</dbReference>
<dbReference type="InterPro" id="IPR043129">
    <property type="entry name" value="ATPase_NBD"/>
</dbReference>
<dbReference type="eggNOG" id="KOG0676">
    <property type="taxonomic scope" value="Eukaryota"/>
</dbReference>
<comment type="catalytic activity">
    <reaction evidence="5">
        <text>ATP + H2O = ADP + phosphate + H(+)</text>
        <dbReference type="Rhea" id="RHEA:13065"/>
        <dbReference type="ChEBI" id="CHEBI:15377"/>
        <dbReference type="ChEBI" id="CHEBI:15378"/>
        <dbReference type="ChEBI" id="CHEBI:30616"/>
        <dbReference type="ChEBI" id="CHEBI:43474"/>
        <dbReference type="ChEBI" id="CHEBI:456216"/>
    </reaction>
</comment>
<evidence type="ECO:0000256" key="2">
    <source>
        <dbReference type="ARBA" id="ARBA00020098"/>
    </source>
</evidence>
<dbReference type="SUPFAM" id="SSF53067">
    <property type="entry name" value="Actin-like ATPase domain"/>
    <property type="match status" value="2"/>
</dbReference>
<dbReference type="EMBL" id="GL984219">
    <property type="protein sequence ID" value="EGR28673.1"/>
    <property type="molecule type" value="Genomic_DNA"/>
</dbReference>
<evidence type="ECO:0000256" key="3">
    <source>
        <dbReference type="ARBA" id="ARBA00022490"/>
    </source>
</evidence>
<keyword evidence="8" id="KW-1185">Reference proteome</keyword>
<dbReference type="FunFam" id="3.30.420.40:FF:000404">
    <property type="entry name" value="Major actin"/>
    <property type="match status" value="1"/>
</dbReference>
<dbReference type="GeneID" id="14904770"/>
<dbReference type="OMA" id="HIFHHEL"/>
<dbReference type="GO" id="GO:0005856">
    <property type="term" value="C:cytoskeleton"/>
    <property type="evidence" value="ECO:0007669"/>
    <property type="project" value="UniProtKB-SubCell"/>
</dbReference>
<evidence type="ECO:0000256" key="4">
    <source>
        <dbReference type="ARBA" id="ARBA00023212"/>
    </source>
</evidence>
<evidence type="ECO:0000313" key="7">
    <source>
        <dbReference type="EMBL" id="EGR28673.1"/>
    </source>
</evidence>
<reference evidence="7 8" key="1">
    <citation type="submission" date="2011-07" db="EMBL/GenBank/DDBJ databases">
        <authorList>
            <person name="Coyne R."/>
            <person name="Brami D."/>
            <person name="Johnson J."/>
            <person name="Hostetler J."/>
            <person name="Hannick L."/>
            <person name="Clark T."/>
            <person name="Cassidy-Hanley D."/>
            <person name="Inman J."/>
        </authorList>
    </citation>
    <scope>NUCLEOTIDE SEQUENCE [LARGE SCALE GENOMIC DNA]</scope>
    <source>
        <strain evidence="7 8">G5</strain>
    </source>
</reference>
<dbReference type="PANTHER" id="PTHR11937">
    <property type="entry name" value="ACTIN"/>
    <property type="match status" value="1"/>
</dbReference>
<dbReference type="RefSeq" id="XP_004029909.1">
    <property type="nucleotide sequence ID" value="XM_004029861.1"/>
</dbReference>
<dbReference type="STRING" id="857967.G0R1H2"/>
<dbReference type="Gene3D" id="3.30.420.40">
    <property type="match status" value="2"/>
</dbReference>
<comment type="subcellular location">
    <subcellularLocation>
        <location evidence="1">Cytoplasm</location>
        <location evidence="1">Cytoskeleton</location>
    </subcellularLocation>
</comment>
<dbReference type="OrthoDB" id="299055at2759"/>
<comment type="similarity">
    <text evidence="6">Belongs to the actin family.</text>
</comment>
<dbReference type="FunFam" id="3.30.420.40:FF:000050">
    <property type="entry name" value="Actin, alpha skeletal muscle"/>
    <property type="match status" value="1"/>
</dbReference>
<dbReference type="PROSITE" id="PS01132">
    <property type="entry name" value="ACTINS_ACT_LIKE"/>
    <property type="match status" value="1"/>
</dbReference>
<keyword evidence="4" id="KW-0206">Cytoskeleton</keyword>
<dbReference type="AlphaFoldDB" id="G0R1H2"/>
<evidence type="ECO:0000313" key="8">
    <source>
        <dbReference type="Proteomes" id="UP000008983"/>
    </source>
</evidence>
<dbReference type="InterPro" id="IPR004000">
    <property type="entry name" value="Actin"/>
</dbReference>
<name>G0R1H2_ICHMU</name>
<dbReference type="PRINTS" id="PR00190">
    <property type="entry name" value="ACTIN"/>
</dbReference>
<dbReference type="Proteomes" id="UP000008983">
    <property type="component" value="Unassembled WGS sequence"/>
</dbReference>
<protein>
    <recommendedName>
        <fullName evidence="2">Actin, cytoplasmic</fullName>
    </recommendedName>
</protein>
<dbReference type="Pfam" id="PF00022">
    <property type="entry name" value="Actin"/>
    <property type="match status" value="1"/>
</dbReference>
<organism evidence="7 8">
    <name type="scientific">Ichthyophthirius multifiliis</name>
    <name type="common">White spot disease agent</name>
    <name type="synonym">Ich</name>
    <dbReference type="NCBI Taxonomy" id="5932"/>
    <lineage>
        <taxon>Eukaryota</taxon>
        <taxon>Sar</taxon>
        <taxon>Alveolata</taxon>
        <taxon>Ciliophora</taxon>
        <taxon>Intramacronucleata</taxon>
        <taxon>Oligohymenophorea</taxon>
        <taxon>Hymenostomatida</taxon>
        <taxon>Ophryoglenina</taxon>
        <taxon>Ichthyophthirius</taxon>
    </lineage>
</organism>